<dbReference type="RefSeq" id="WP_288883289.1">
    <property type="nucleotide sequence ID" value="NZ_CBFGNQ010000010.1"/>
</dbReference>
<protein>
    <submittedName>
        <fullName evidence="3">SRPBCC domain-containing protein</fullName>
    </submittedName>
</protein>
<proteinExistence type="inferred from homology"/>
<dbReference type="CDD" id="cd07814">
    <property type="entry name" value="SRPBCC_CalC_Aha1-like"/>
    <property type="match status" value="1"/>
</dbReference>
<sequence length="155" mass="18149">MTNRIENTITINASPAIVWGTLTQPMLMRQWMGEPEMEIEVHTDWQINGPILISGFHHIKFENKGIVLQYDINSVLEYSHFSSVSRLVDIPQNYSILRFTLTPIENQTILTLAIENFPTETIFKHLEFYWRTTIMLIKEFIEKQLEVIPPTTISR</sequence>
<evidence type="ECO:0000259" key="2">
    <source>
        <dbReference type="Pfam" id="PF08327"/>
    </source>
</evidence>
<dbReference type="Gene3D" id="3.30.530.20">
    <property type="match status" value="1"/>
</dbReference>
<evidence type="ECO:0000313" key="4">
    <source>
        <dbReference type="Proteomes" id="UP001378956"/>
    </source>
</evidence>
<evidence type="ECO:0000256" key="1">
    <source>
        <dbReference type="ARBA" id="ARBA00006817"/>
    </source>
</evidence>
<evidence type="ECO:0000313" key="3">
    <source>
        <dbReference type="EMBL" id="MEJ2905810.1"/>
    </source>
</evidence>
<dbReference type="Proteomes" id="UP001378956">
    <property type="component" value="Unassembled WGS sequence"/>
</dbReference>
<name>A0ABU8NU67_9SPHI</name>
<gene>
    <name evidence="3" type="ORF">WAE58_25415</name>
</gene>
<dbReference type="EMBL" id="JBBEUB010000016">
    <property type="protein sequence ID" value="MEJ2905810.1"/>
    <property type="molecule type" value="Genomic_DNA"/>
</dbReference>
<dbReference type="InterPro" id="IPR013538">
    <property type="entry name" value="ASHA1/2-like_C"/>
</dbReference>
<dbReference type="Pfam" id="PF08327">
    <property type="entry name" value="AHSA1"/>
    <property type="match status" value="1"/>
</dbReference>
<keyword evidence="4" id="KW-1185">Reference proteome</keyword>
<feature type="domain" description="Activator of Hsp90 ATPase homologue 1/2-like C-terminal" evidence="2">
    <location>
        <begin position="12"/>
        <end position="141"/>
    </location>
</feature>
<accession>A0ABU8NU67</accession>
<comment type="caution">
    <text evidence="3">The sequence shown here is derived from an EMBL/GenBank/DDBJ whole genome shotgun (WGS) entry which is preliminary data.</text>
</comment>
<dbReference type="InterPro" id="IPR023393">
    <property type="entry name" value="START-like_dom_sf"/>
</dbReference>
<comment type="similarity">
    <text evidence="1">Belongs to the AHA1 family.</text>
</comment>
<organism evidence="3 4">
    <name type="scientific">Pedobacter panaciterrae</name>
    <dbReference type="NCBI Taxonomy" id="363849"/>
    <lineage>
        <taxon>Bacteria</taxon>
        <taxon>Pseudomonadati</taxon>
        <taxon>Bacteroidota</taxon>
        <taxon>Sphingobacteriia</taxon>
        <taxon>Sphingobacteriales</taxon>
        <taxon>Sphingobacteriaceae</taxon>
        <taxon>Pedobacter</taxon>
    </lineage>
</organism>
<reference evidence="3 4" key="1">
    <citation type="submission" date="2024-03" db="EMBL/GenBank/DDBJ databases">
        <title>Sequence of Lycoming College Course Isolates.</title>
        <authorList>
            <person name="Plotts O."/>
            <person name="Newman J."/>
        </authorList>
    </citation>
    <scope>NUCLEOTIDE SEQUENCE [LARGE SCALE GENOMIC DNA]</scope>
    <source>
        <strain evidence="3 4">CJB-3</strain>
    </source>
</reference>
<dbReference type="SUPFAM" id="SSF55961">
    <property type="entry name" value="Bet v1-like"/>
    <property type="match status" value="1"/>
</dbReference>